<dbReference type="Gene3D" id="3.90.550.10">
    <property type="entry name" value="Spore Coat Polysaccharide Biosynthesis Protein SpsA, Chain A"/>
    <property type="match status" value="1"/>
</dbReference>
<accession>A0A7S3NPZ6</accession>
<name>A0A7S3NPZ6_9STRA</name>
<dbReference type="EMBL" id="HBIJ01023197">
    <property type="protein sequence ID" value="CAE0374474.1"/>
    <property type="molecule type" value="Transcribed_RNA"/>
</dbReference>
<organism evidence="3">
    <name type="scientific">Aureoumbra lagunensis</name>
    <dbReference type="NCBI Taxonomy" id="44058"/>
    <lineage>
        <taxon>Eukaryota</taxon>
        <taxon>Sar</taxon>
        <taxon>Stramenopiles</taxon>
        <taxon>Ochrophyta</taxon>
        <taxon>Pelagophyceae</taxon>
        <taxon>Pelagomonadales</taxon>
        <taxon>Aureoumbra</taxon>
    </lineage>
</organism>
<evidence type="ECO:0000256" key="1">
    <source>
        <dbReference type="SAM" id="Phobius"/>
    </source>
</evidence>
<feature type="transmembrane region" description="Helical" evidence="1">
    <location>
        <begin position="543"/>
        <end position="565"/>
    </location>
</feature>
<evidence type="ECO:0000259" key="2">
    <source>
        <dbReference type="Pfam" id="PF00535"/>
    </source>
</evidence>
<feature type="transmembrane region" description="Helical" evidence="1">
    <location>
        <begin position="571"/>
        <end position="592"/>
    </location>
</feature>
<feature type="transmembrane region" description="Helical" evidence="1">
    <location>
        <begin position="214"/>
        <end position="232"/>
    </location>
</feature>
<protein>
    <recommendedName>
        <fullName evidence="2">Glycosyltransferase 2-like domain-containing protein</fullName>
    </recommendedName>
</protein>
<dbReference type="Pfam" id="PF00535">
    <property type="entry name" value="Glycos_transf_2"/>
    <property type="match status" value="1"/>
</dbReference>
<dbReference type="SUPFAM" id="SSF53448">
    <property type="entry name" value="Nucleotide-diphospho-sugar transferases"/>
    <property type="match status" value="1"/>
</dbReference>
<feature type="transmembrane region" description="Helical" evidence="1">
    <location>
        <begin position="604"/>
        <end position="623"/>
    </location>
</feature>
<dbReference type="InterPro" id="IPR001173">
    <property type="entry name" value="Glyco_trans_2-like"/>
</dbReference>
<dbReference type="AlphaFoldDB" id="A0A7S3NPZ6"/>
<gene>
    <name evidence="3" type="ORF">ALAG00032_LOCUS15277</name>
</gene>
<proteinExistence type="predicted"/>
<feature type="transmembrane region" description="Helical" evidence="1">
    <location>
        <begin position="147"/>
        <end position="164"/>
    </location>
</feature>
<keyword evidence="1" id="KW-1133">Transmembrane helix</keyword>
<dbReference type="CDD" id="cd00761">
    <property type="entry name" value="Glyco_tranf_GTA_type"/>
    <property type="match status" value="1"/>
</dbReference>
<dbReference type="InterPro" id="IPR029044">
    <property type="entry name" value="Nucleotide-diphossugar_trans"/>
</dbReference>
<feature type="domain" description="Glycosyltransferase 2-like" evidence="2">
    <location>
        <begin position="292"/>
        <end position="386"/>
    </location>
</feature>
<feature type="transmembrane region" description="Helical" evidence="1">
    <location>
        <begin position="643"/>
        <end position="661"/>
    </location>
</feature>
<evidence type="ECO:0000313" key="3">
    <source>
        <dbReference type="EMBL" id="CAE0374474.1"/>
    </source>
</evidence>
<reference evidence="3" key="1">
    <citation type="submission" date="2021-01" db="EMBL/GenBank/DDBJ databases">
        <authorList>
            <person name="Corre E."/>
            <person name="Pelletier E."/>
            <person name="Niang G."/>
            <person name="Scheremetjew M."/>
            <person name="Finn R."/>
            <person name="Kale V."/>
            <person name="Holt S."/>
            <person name="Cochrane G."/>
            <person name="Meng A."/>
            <person name="Brown T."/>
            <person name="Cohen L."/>
        </authorList>
    </citation>
    <scope>NUCLEOTIDE SEQUENCE</scope>
    <source>
        <strain evidence="3">CCMP1510</strain>
    </source>
</reference>
<feature type="transmembrane region" description="Helical" evidence="1">
    <location>
        <begin position="116"/>
        <end position="141"/>
    </location>
</feature>
<feature type="transmembrane region" description="Helical" evidence="1">
    <location>
        <begin position="252"/>
        <end position="271"/>
    </location>
</feature>
<sequence length="717" mass="83124">MIYMIGVKANQYNHLFFDTGTNMTNCSFPYDEENKMTYPMQLRLLTRPSGSTRSNAEDYHIESDVLDLQFENYIKDESEFEKIKEKWDGFEYDCWTTVSAYSGTFHRKDCTYGIKLWLWIAYNFYPVTILFALLCLFGAIWARSLQILQFIFATLLTYTSHKALSIKKITRVKTWLSPQYWNTPTAASSWSSVGLIGLFTRQSKEQQKSKRRQIIWFSFFFSVVIFVGYFLGPNIWNRLSLKANFNNSDLTNTVVLTLVLMQVFHFIALAFTPYPGKCTWKNDASFVNMIGVVIPCHRSADEIGRTLESILKNGIKPEHIIVVDNAHSPVSPDDTQDRVQAYAGVQYIYLPIGHKSNALFTGIQALPTTVKYIMHIDDDTVLPSNMIFDPSHFNTSPAICAISYGISCFRHGTIECLVDFELALWSHWRLYRAQHAATAWFCHGIVGLWRRQCLEAAFAQHPFLPFGEDGWLGAIAMAHGWVIKQELRSSVLTFAPPRLLPPLLPKQIYERSLTAKSRVQGYGAASVWKQRSRRWFVNAPRRLFHILLLFLGYTSENASLCADFFFRVEIVRHVVITLVIIIYPLFILRVIYDGSWIDIIILKGVLFVLDIALYGGINYLLWYHRPELQVSLKTVLLYPFYRTFLRFAYVVAHWSCLLDYIPFYPMRTAQFFNTAPLDFTPNLQCFLVWCWQRAFFPPEPLDIDYVQVQSDKEQQLE</sequence>
<keyword evidence="1" id="KW-0812">Transmembrane</keyword>
<keyword evidence="1" id="KW-0472">Membrane</keyword>